<dbReference type="KEGG" id="dma:DMR_20380"/>
<reference evidence="4 5" key="1">
    <citation type="journal article" date="2009" name="Genome Res.">
        <title>Whole genome sequence of Desulfovibrio magneticus strain RS-1 revealed common gene clusters in magnetotactic bacteria.</title>
        <authorList>
            <person name="Nakazawa H."/>
            <person name="Arakaki A."/>
            <person name="Narita-Yamada S."/>
            <person name="Yashiro I."/>
            <person name="Jinno K."/>
            <person name="Aoki N."/>
            <person name="Tsuruyama A."/>
            <person name="Okamura Y."/>
            <person name="Tanikawa S."/>
            <person name="Fujita N."/>
            <person name="Takeyama H."/>
            <person name="Matsunaga T."/>
        </authorList>
    </citation>
    <scope>NUCLEOTIDE SEQUENCE [LARGE SCALE GENOMIC DNA]</scope>
    <source>
        <strain evidence="5">ATCC 700980 / DSM 13731 / RS-1</strain>
    </source>
</reference>
<evidence type="ECO:0000313" key="4">
    <source>
        <dbReference type="EMBL" id="BAH75529.1"/>
    </source>
</evidence>
<dbReference type="HOGENOM" id="CLU_049733_0_0_7"/>
<dbReference type="PANTHER" id="PTHR30303">
    <property type="entry name" value="HYDROGENASE ISOENZYMES FORMATION PROTEIN HYPE"/>
    <property type="match status" value="1"/>
</dbReference>
<dbReference type="AlphaFoldDB" id="C4XRI4"/>
<dbReference type="EMBL" id="AP010904">
    <property type="protein sequence ID" value="BAH75529.1"/>
    <property type="molecule type" value="Genomic_DNA"/>
</dbReference>
<name>C4XRI4_SOLM1</name>
<sequence length="350" mass="35887">MGKRGWSIGIDHTQGWGMDKVLLDYGSGGRASHRFVADLFFKYLGNDILARMDDAAVLSLTGPVAMSTDSFVVDPIFFPGGDIGSLAVHGTVNDVAMMGARPLYLTCGFILEEGLPMDDLAKIVASMGQAARDAGVRIVAGDTKVVPRGAADKIFINTTGVGEIMVDPAPSGHRAAVGDVVIVSGSMGDHGLAILSTREGLSFEAPVVSDSASLAGIVGKLLAAVPGVHVLRDPTRGGLATTLNEIAGQSDVGIELTQADIPIHPAVAGGCAVLGLDPLYLANEGKFLCIVPEAKAQAALATITADPLGAGAKVIGRVVSDHPGKVALVTPLGGKRLLGMLEGEQLPRIC</sequence>
<organism evidence="4 5">
    <name type="scientific">Solidesulfovibrio magneticus (strain ATCC 700980 / DSM 13731 / RS-1)</name>
    <name type="common">Desulfovibrio magneticus</name>
    <dbReference type="NCBI Taxonomy" id="573370"/>
    <lineage>
        <taxon>Bacteria</taxon>
        <taxon>Pseudomonadati</taxon>
        <taxon>Thermodesulfobacteriota</taxon>
        <taxon>Desulfovibrionia</taxon>
        <taxon>Desulfovibrionales</taxon>
        <taxon>Desulfovibrionaceae</taxon>
        <taxon>Solidesulfovibrio</taxon>
    </lineage>
</organism>
<evidence type="ECO:0000313" key="5">
    <source>
        <dbReference type="Proteomes" id="UP000009071"/>
    </source>
</evidence>
<proteinExistence type="inferred from homology"/>
<dbReference type="InterPro" id="IPR016188">
    <property type="entry name" value="PurM-like_N"/>
</dbReference>
<feature type="domain" description="PurM-like C-terminal" evidence="3">
    <location>
        <begin position="177"/>
        <end position="326"/>
    </location>
</feature>
<accession>C4XRI4</accession>
<evidence type="ECO:0000259" key="3">
    <source>
        <dbReference type="Pfam" id="PF02769"/>
    </source>
</evidence>
<dbReference type="PANTHER" id="PTHR30303:SF0">
    <property type="entry name" value="CARBAMOYL DEHYDRATASE HYPE"/>
    <property type="match status" value="1"/>
</dbReference>
<keyword evidence="5" id="KW-1185">Reference proteome</keyword>
<dbReference type="InterPro" id="IPR010918">
    <property type="entry name" value="PurM-like_C_dom"/>
</dbReference>
<dbReference type="NCBIfam" id="TIGR02124">
    <property type="entry name" value="hypE"/>
    <property type="match status" value="1"/>
</dbReference>
<dbReference type="SUPFAM" id="SSF55326">
    <property type="entry name" value="PurM N-terminal domain-like"/>
    <property type="match status" value="1"/>
</dbReference>
<evidence type="ECO:0000259" key="2">
    <source>
        <dbReference type="Pfam" id="PF00586"/>
    </source>
</evidence>
<protein>
    <submittedName>
        <fullName evidence="4">Hydrogenase formation protein HypE</fullName>
    </submittedName>
</protein>
<dbReference type="STRING" id="573370.DMR_20380"/>
<dbReference type="Proteomes" id="UP000009071">
    <property type="component" value="Chromosome"/>
</dbReference>
<dbReference type="Gene3D" id="3.30.1330.10">
    <property type="entry name" value="PurM-like, N-terminal domain"/>
    <property type="match status" value="1"/>
</dbReference>
<dbReference type="InterPro" id="IPR011854">
    <property type="entry name" value="HypE"/>
</dbReference>
<dbReference type="SUPFAM" id="SSF56042">
    <property type="entry name" value="PurM C-terminal domain-like"/>
    <property type="match status" value="1"/>
</dbReference>
<dbReference type="Pfam" id="PF00586">
    <property type="entry name" value="AIRS"/>
    <property type="match status" value="1"/>
</dbReference>
<dbReference type="Gene3D" id="3.90.650.10">
    <property type="entry name" value="PurM-like C-terminal domain"/>
    <property type="match status" value="1"/>
</dbReference>
<dbReference type="CDD" id="cd02197">
    <property type="entry name" value="HypE"/>
    <property type="match status" value="1"/>
</dbReference>
<dbReference type="GO" id="GO:0051604">
    <property type="term" value="P:protein maturation"/>
    <property type="evidence" value="ECO:0007669"/>
    <property type="project" value="TreeGrafter"/>
</dbReference>
<dbReference type="InterPro" id="IPR036921">
    <property type="entry name" value="PurM-like_N_sf"/>
</dbReference>
<dbReference type="InterPro" id="IPR036676">
    <property type="entry name" value="PurM-like_C_sf"/>
</dbReference>
<dbReference type="eggNOG" id="COG0309">
    <property type="taxonomic scope" value="Bacteria"/>
</dbReference>
<evidence type="ECO:0000256" key="1">
    <source>
        <dbReference type="ARBA" id="ARBA00006243"/>
    </source>
</evidence>
<gene>
    <name evidence="4" type="primary">hypE</name>
    <name evidence="4" type="ordered locus">DMR_20380</name>
</gene>
<feature type="domain" description="PurM-like N-terminal" evidence="2">
    <location>
        <begin position="53"/>
        <end position="164"/>
    </location>
</feature>
<dbReference type="PIRSF" id="PIRSF005644">
    <property type="entry name" value="Hdrgns_mtr_HypE"/>
    <property type="match status" value="1"/>
</dbReference>
<comment type="similarity">
    <text evidence="1">Belongs to the HypE family.</text>
</comment>
<dbReference type="Pfam" id="PF02769">
    <property type="entry name" value="AIRS_C"/>
    <property type="match status" value="1"/>
</dbReference>